<evidence type="ECO:0000256" key="1">
    <source>
        <dbReference type="SAM" id="Phobius"/>
    </source>
</evidence>
<accession>A0ABQ1YBQ3</accession>
<sequence>MLDKENKISIILAWIGIIYIVVGFILGLVLGKDSDGYEQVWSLTFIWWVGGLISGMFFIGLSEIIEQLHRINMKLRKEPVNDDDLILLND</sequence>
<organism evidence="2 3">
    <name type="scientific">Paenibacillus segetis</name>
    <dbReference type="NCBI Taxonomy" id="1325360"/>
    <lineage>
        <taxon>Bacteria</taxon>
        <taxon>Bacillati</taxon>
        <taxon>Bacillota</taxon>
        <taxon>Bacilli</taxon>
        <taxon>Bacillales</taxon>
        <taxon>Paenibacillaceae</taxon>
        <taxon>Paenibacillus</taxon>
    </lineage>
</organism>
<evidence type="ECO:0000313" key="3">
    <source>
        <dbReference type="Proteomes" id="UP000659344"/>
    </source>
</evidence>
<comment type="caution">
    <text evidence="2">The sequence shown here is derived from an EMBL/GenBank/DDBJ whole genome shotgun (WGS) entry which is preliminary data.</text>
</comment>
<feature type="transmembrane region" description="Helical" evidence="1">
    <location>
        <begin position="12"/>
        <end position="30"/>
    </location>
</feature>
<gene>
    <name evidence="2" type="ORF">GCM10008013_15040</name>
</gene>
<dbReference type="RefSeq" id="WP_188537311.1">
    <property type="nucleotide sequence ID" value="NZ_BMFT01000001.1"/>
</dbReference>
<keyword evidence="3" id="KW-1185">Reference proteome</keyword>
<protein>
    <submittedName>
        <fullName evidence="2">Uncharacterized protein</fullName>
    </submittedName>
</protein>
<keyword evidence="1" id="KW-0812">Transmembrane</keyword>
<keyword evidence="1" id="KW-1133">Transmembrane helix</keyword>
<feature type="transmembrane region" description="Helical" evidence="1">
    <location>
        <begin position="45"/>
        <end position="65"/>
    </location>
</feature>
<name>A0ABQ1YBQ3_9BACL</name>
<keyword evidence="1" id="KW-0472">Membrane</keyword>
<proteinExistence type="predicted"/>
<evidence type="ECO:0000313" key="2">
    <source>
        <dbReference type="EMBL" id="GGH18810.1"/>
    </source>
</evidence>
<reference evidence="3" key="1">
    <citation type="journal article" date="2019" name="Int. J. Syst. Evol. Microbiol.">
        <title>The Global Catalogue of Microorganisms (GCM) 10K type strain sequencing project: providing services to taxonomists for standard genome sequencing and annotation.</title>
        <authorList>
            <consortium name="The Broad Institute Genomics Platform"/>
            <consortium name="The Broad Institute Genome Sequencing Center for Infectious Disease"/>
            <person name="Wu L."/>
            <person name="Ma J."/>
        </authorList>
    </citation>
    <scope>NUCLEOTIDE SEQUENCE [LARGE SCALE GENOMIC DNA]</scope>
    <source>
        <strain evidence="3">CGMCC 1.12769</strain>
    </source>
</reference>
<dbReference type="Proteomes" id="UP000659344">
    <property type="component" value="Unassembled WGS sequence"/>
</dbReference>
<dbReference type="EMBL" id="BMFT01000001">
    <property type="protein sequence ID" value="GGH18810.1"/>
    <property type="molecule type" value="Genomic_DNA"/>
</dbReference>